<proteinExistence type="predicted"/>
<evidence type="ECO:0000313" key="2">
    <source>
        <dbReference type="Proteomes" id="UP000000254"/>
    </source>
</evidence>
<reference evidence="2" key="1">
    <citation type="journal article" date="2009" name="BMC Genomics">
        <title>The complete genome sequence of Staphylothermus marinus reveals differences in sulfur metabolism among heterotrophic Crenarchaeota.</title>
        <authorList>
            <person name="Anderson I.J."/>
            <person name="Dharmarajan L."/>
            <person name="Rodriguez J."/>
            <person name="Hooper S."/>
            <person name="Porat I."/>
            <person name="Ulrich L.E."/>
            <person name="Elkins J.G."/>
            <person name="Mavromatis K."/>
            <person name="Sun H."/>
            <person name="Land M."/>
            <person name="Lapidus A."/>
            <person name="Lucas S."/>
            <person name="Barry K."/>
            <person name="Huber H."/>
            <person name="Zhulin I.B."/>
            <person name="Whitman W.B."/>
            <person name="Mukhopadhyay B."/>
            <person name="Woese C."/>
            <person name="Bristow J."/>
            <person name="Kyrpides N."/>
        </authorList>
    </citation>
    <scope>NUCLEOTIDE SEQUENCE [LARGE SCALE GENOMIC DNA]</scope>
    <source>
        <strain evidence="2">ATCC 43588 / DSM 3639 / JCM 9404 / F1</strain>
    </source>
</reference>
<organism evidence="1 2">
    <name type="scientific">Staphylothermus marinus (strain ATCC 43588 / DSM 3639 / JCM 9404 / F1)</name>
    <dbReference type="NCBI Taxonomy" id="399550"/>
    <lineage>
        <taxon>Archaea</taxon>
        <taxon>Thermoproteota</taxon>
        <taxon>Thermoprotei</taxon>
        <taxon>Desulfurococcales</taxon>
        <taxon>Desulfurococcaceae</taxon>
        <taxon>Staphylothermus</taxon>
    </lineage>
</organism>
<dbReference type="Proteomes" id="UP000000254">
    <property type="component" value="Chromosome"/>
</dbReference>
<dbReference type="AlphaFoldDB" id="A3DL48"/>
<sequence length="92" mass="11038">MSITTKRISDKVFNTIIDFGDVKLTARDMLEIINDEKKKLYRQYGAETFNDLLELIRTNRIDIFDLFNIMRRLEVLNEMERTIYEEILATEE</sequence>
<dbReference type="STRING" id="399550.Smar_0245"/>
<dbReference type="OrthoDB" id="377009at2157"/>
<protein>
    <submittedName>
        <fullName evidence="1">Uncharacterized protein</fullName>
    </submittedName>
</protein>
<accession>A3DL48</accession>
<dbReference type="eggNOG" id="arCOG12395">
    <property type="taxonomic scope" value="Archaea"/>
</dbReference>
<gene>
    <name evidence="1" type="ordered locus">Smar_0245</name>
</gene>
<reference evidence="1 2" key="2">
    <citation type="journal article" date="2009" name="Stand. Genomic Sci.">
        <title>Complete genome sequence of Staphylothermus marinus Stetter and Fiala 1986 type strain F1.</title>
        <authorList>
            <person name="Anderson I.J."/>
            <person name="Sun H."/>
            <person name="Lapidus A."/>
            <person name="Copeland A."/>
            <person name="Glavina Del Rio T."/>
            <person name="Tice H."/>
            <person name="Dalin E."/>
            <person name="Lucas S."/>
            <person name="Barry K."/>
            <person name="Land M."/>
            <person name="Richardson P."/>
            <person name="Huber H."/>
            <person name="Kyrpides N.C."/>
        </authorList>
    </citation>
    <scope>NUCLEOTIDE SEQUENCE [LARGE SCALE GENOMIC DNA]</scope>
    <source>
        <strain evidence="2">ATCC 43588 / DSM 3639 / JCM 9404 / F1</strain>
    </source>
</reference>
<dbReference type="RefSeq" id="WP_011838549.1">
    <property type="nucleotide sequence ID" value="NC_009033.1"/>
</dbReference>
<dbReference type="KEGG" id="smr:Smar_0245"/>
<evidence type="ECO:0000313" key="1">
    <source>
        <dbReference type="EMBL" id="ABN69358.1"/>
    </source>
</evidence>
<dbReference type="EMBL" id="CP000575">
    <property type="protein sequence ID" value="ABN69358.1"/>
    <property type="molecule type" value="Genomic_DNA"/>
</dbReference>
<keyword evidence="2" id="KW-1185">Reference proteome</keyword>
<dbReference type="GeneID" id="4906500"/>
<dbReference type="HOGENOM" id="CLU_2406484_0_0_2"/>
<name>A3DL48_STAMF</name>